<dbReference type="InterPro" id="IPR006860">
    <property type="entry name" value="FecR"/>
</dbReference>
<dbReference type="InterPro" id="IPR012373">
    <property type="entry name" value="Ferrdict_sens_TM"/>
</dbReference>
<dbReference type="EMBL" id="AJWZ01001023">
    <property type="protein sequence ID" value="EKC75074.1"/>
    <property type="molecule type" value="Genomic_DNA"/>
</dbReference>
<dbReference type="Gene3D" id="2.60.120.1440">
    <property type="match status" value="1"/>
</dbReference>
<dbReference type="InterPro" id="IPR032508">
    <property type="entry name" value="FecR_C"/>
</dbReference>
<dbReference type="Pfam" id="PF04773">
    <property type="entry name" value="FecR"/>
    <property type="match status" value="1"/>
</dbReference>
<comment type="caution">
    <text evidence="4">The sequence shown here is derived from an EMBL/GenBank/DDBJ whole genome shotgun (WGS) entry which is preliminary data.</text>
</comment>
<sequence>MEAENRINEWIIRFIEGDCPDDRMHELLEWVRESPEHAEILFGMKDLYDRNRFQKGLTEEEIDAGWARIVAECGIRETDLSSEHQRRDAGDPVRRRSRFVLLRRVGISVAACIALVLAFTVSSHLMCQKEWIVVTNDTGSQDHLILPDGSGVWLYYGASISYPEHFEKNRRDIRLTGEAFFDVVADRTRPFVVETSLLEVEVLGTRFNLSASDEAAQVVLESGSVNLGRLEAGEVVRQVLLKPGEMAEVSSRDDGIAVSEVDLQLYLSWKDKYLTVRSQRLEDVMYMLAKSYNTTIRIADRTLCEERLSGRFDQRQPLETIFRIIDSVMPIRYEFDGKTWIILPRQ</sequence>
<proteinExistence type="predicted"/>
<feature type="transmembrane region" description="Helical" evidence="1">
    <location>
        <begin position="105"/>
        <end position="126"/>
    </location>
</feature>
<dbReference type="PIRSF" id="PIRSF018266">
    <property type="entry name" value="FecR"/>
    <property type="match status" value="1"/>
</dbReference>
<keyword evidence="1" id="KW-0472">Membrane</keyword>
<dbReference type="GO" id="GO:0016989">
    <property type="term" value="F:sigma factor antagonist activity"/>
    <property type="evidence" value="ECO:0007669"/>
    <property type="project" value="TreeGrafter"/>
</dbReference>
<dbReference type="Pfam" id="PF16344">
    <property type="entry name" value="FecR_C"/>
    <property type="match status" value="1"/>
</dbReference>
<evidence type="ECO:0000259" key="3">
    <source>
        <dbReference type="Pfam" id="PF16344"/>
    </source>
</evidence>
<evidence type="ECO:0000259" key="2">
    <source>
        <dbReference type="Pfam" id="PF04773"/>
    </source>
</evidence>
<keyword evidence="1" id="KW-1133">Transmembrane helix</keyword>
<evidence type="ECO:0000256" key="1">
    <source>
        <dbReference type="SAM" id="Phobius"/>
    </source>
</evidence>
<feature type="domain" description="FecR protein" evidence="2">
    <location>
        <begin position="137"/>
        <end position="226"/>
    </location>
</feature>
<dbReference type="AlphaFoldDB" id="K1U543"/>
<accession>K1U543</accession>
<gene>
    <name evidence="4" type="ORF">OBE_01539</name>
</gene>
<protein>
    <submittedName>
        <fullName evidence="4">Fe(2+)-dicitrate sensor, transmembrane component</fullName>
    </submittedName>
</protein>
<reference evidence="4" key="1">
    <citation type="journal article" date="2013" name="Environ. Microbiol.">
        <title>Microbiota from the distal guts of lean and obese adolescents exhibit partial functional redundancy besides clear differences in community structure.</title>
        <authorList>
            <person name="Ferrer M."/>
            <person name="Ruiz A."/>
            <person name="Lanza F."/>
            <person name="Haange S.B."/>
            <person name="Oberbach A."/>
            <person name="Till H."/>
            <person name="Bargiela R."/>
            <person name="Campoy C."/>
            <person name="Segura M.T."/>
            <person name="Richter M."/>
            <person name="von Bergen M."/>
            <person name="Seifert J."/>
            <person name="Suarez A."/>
        </authorList>
    </citation>
    <scope>NUCLEOTIDE SEQUENCE</scope>
</reference>
<evidence type="ECO:0000313" key="4">
    <source>
        <dbReference type="EMBL" id="EKC75074.1"/>
    </source>
</evidence>
<organism evidence="4">
    <name type="scientific">human gut metagenome</name>
    <dbReference type="NCBI Taxonomy" id="408170"/>
    <lineage>
        <taxon>unclassified sequences</taxon>
        <taxon>metagenomes</taxon>
        <taxon>organismal metagenomes</taxon>
    </lineage>
</organism>
<name>K1U543_9ZZZZ</name>
<dbReference type="PANTHER" id="PTHR30273">
    <property type="entry name" value="PERIPLASMIC SIGNAL SENSOR AND SIGMA FACTOR ACTIVATOR FECR-RELATED"/>
    <property type="match status" value="1"/>
</dbReference>
<dbReference type="PANTHER" id="PTHR30273:SF2">
    <property type="entry name" value="PROTEIN FECR"/>
    <property type="match status" value="1"/>
</dbReference>
<feature type="domain" description="Protein FecR C-terminal" evidence="3">
    <location>
        <begin position="274"/>
        <end position="342"/>
    </location>
</feature>
<keyword evidence="1 4" id="KW-0812">Transmembrane</keyword>
<dbReference type="Gene3D" id="3.55.50.30">
    <property type="match status" value="1"/>
</dbReference>